<sequence length="75" mass="8031">RFLPTARRAGGAGALRASAMDGLETCYANCASRRGGWRVAPVSEKNASGASAICSLRSFIWRVAHLHSSSRALRR</sequence>
<reference evidence="1 2" key="1">
    <citation type="journal article" date="2018" name="Front. Plant Sci.">
        <title>Red Clover (Trifolium pratense) and Zigzag Clover (T. medium) - A Picture of Genomic Similarities and Differences.</title>
        <authorList>
            <person name="Dluhosova J."/>
            <person name="Istvanek J."/>
            <person name="Nedelnik J."/>
            <person name="Repkova J."/>
        </authorList>
    </citation>
    <scope>NUCLEOTIDE SEQUENCE [LARGE SCALE GENOMIC DNA]</scope>
    <source>
        <strain evidence="2">cv. 10/8</strain>
        <tissue evidence="1">Leaf</tissue>
    </source>
</reference>
<evidence type="ECO:0000313" key="1">
    <source>
        <dbReference type="EMBL" id="MCI79355.1"/>
    </source>
</evidence>
<feature type="non-terminal residue" evidence="1">
    <location>
        <position position="75"/>
    </location>
</feature>
<keyword evidence="2" id="KW-1185">Reference proteome</keyword>
<dbReference type="Proteomes" id="UP000265520">
    <property type="component" value="Unassembled WGS sequence"/>
</dbReference>
<comment type="caution">
    <text evidence="1">The sequence shown here is derived from an EMBL/GenBank/DDBJ whole genome shotgun (WGS) entry which is preliminary data.</text>
</comment>
<feature type="non-terminal residue" evidence="1">
    <location>
        <position position="1"/>
    </location>
</feature>
<name>A0A392UXB6_9FABA</name>
<dbReference type="EMBL" id="LXQA010971990">
    <property type="protein sequence ID" value="MCI79355.1"/>
    <property type="molecule type" value="Genomic_DNA"/>
</dbReference>
<proteinExistence type="predicted"/>
<accession>A0A392UXB6</accession>
<protein>
    <submittedName>
        <fullName evidence="1">Uncharacterized protein</fullName>
    </submittedName>
</protein>
<evidence type="ECO:0000313" key="2">
    <source>
        <dbReference type="Proteomes" id="UP000265520"/>
    </source>
</evidence>
<organism evidence="1 2">
    <name type="scientific">Trifolium medium</name>
    <dbReference type="NCBI Taxonomy" id="97028"/>
    <lineage>
        <taxon>Eukaryota</taxon>
        <taxon>Viridiplantae</taxon>
        <taxon>Streptophyta</taxon>
        <taxon>Embryophyta</taxon>
        <taxon>Tracheophyta</taxon>
        <taxon>Spermatophyta</taxon>
        <taxon>Magnoliopsida</taxon>
        <taxon>eudicotyledons</taxon>
        <taxon>Gunneridae</taxon>
        <taxon>Pentapetalae</taxon>
        <taxon>rosids</taxon>
        <taxon>fabids</taxon>
        <taxon>Fabales</taxon>
        <taxon>Fabaceae</taxon>
        <taxon>Papilionoideae</taxon>
        <taxon>50 kb inversion clade</taxon>
        <taxon>NPAAA clade</taxon>
        <taxon>Hologalegina</taxon>
        <taxon>IRL clade</taxon>
        <taxon>Trifolieae</taxon>
        <taxon>Trifolium</taxon>
    </lineage>
</organism>
<dbReference type="AlphaFoldDB" id="A0A392UXB6"/>